<sequence>MLYASLRRPVIPIIWFWSNLELYTDLASFSNKCKLLTFSLDCL</sequence>
<dbReference type="EMBL" id="BT037715">
    <property type="protein sequence ID" value="ACF82720.1"/>
    <property type="molecule type" value="mRNA"/>
</dbReference>
<dbReference type="AlphaFoldDB" id="B4FKS7"/>
<organism evidence="1">
    <name type="scientific">Zea mays</name>
    <name type="common">Maize</name>
    <dbReference type="NCBI Taxonomy" id="4577"/>
    <lineage>
        <taxon>Eukaryota</taxon>
        <taxon>Viridiplantae</taxon>
        <taxon>Streptophyta</taxon>
        <taxon>Embryophyta</taxon>
        <taxon>Tracheophyta</taxon>
        <taxon>Spermatophyta</taxon>
        <taxon>Magnoliopsida</taxon>
        <taxon>Liliopsida</taxon>
        <taxon>Poales</taxon>
        <taxon>Poaceae</taxon>
        <taxon>PACMAD clade</taxon>
        <taxon>Panicoideae</taxon>
        <taxon>Andropogonodae</taxon>
        <taxon>Andropogoneae</taxon>
        <taxon>Tripsacinae</taxon>
        <taxon>Zea</taxon>
    </lineage>
</organism>
<reference evidence="1" key="1">
    <citation type="journal article" date="2009" name="PLoS Genet.">
        <title>Sequencing, mapping, and analysis of 27,455 maize full-length cDNAs.</title>
        <authorList>
            <person name="Soderlund C."/>
            <person name="Descour A."/>
            <person name="Kudrna D."/>
            <person name="Bomhoff M."/>
            <person name="Boyd L."/>
            <person name="Currie J."/>
            <person name="Angelova A."/>
            <person name="Collura K."/>
            <person name="Wissotski M."/>
            <person name="Ashley E."/>
            <person name="Morrow D."/>
            <person name="Fernandes J."/>
            <person name="Walbot V."/>
            <person name="Yu Y."/>
        </authorList>
    </citation>
    <scope>NUCLEOTIDE SEQUENCE</scope>
    <source>
        <strain evidence="1">B73</strain>
    </source>
</reference>
<evidence type="ECO:0000313" key="1">
    <source>
        <dbReference type="EMBL" id="ACF82720.1"/>
    </source>
</evidence>
<name>B4FKS7_MAIZE</name>
<proteinExistence type="evidence at transcript level"/>
<protein>
    <submittedName>
        <fullName evidence="1">Uncharacterized protein</fullName>
    </submittedName>
</protein>
<accession>B4FKS7</accession>